<feature type="region of interest" description="Disordered" evidence="1">
    <location>
        <begin position="513"/>
        <end position="580"/>
    </location>
</feature>
<gene>
    <name evidence="4" type="ORF">INS90_01780</name>
</gene>
<name>A0A7M1R2X7_9ACTO</name>
<protein>
    <recommendedName>
        <fullName evidence="6">Gram-positive cocci surface proteins LPxTG domain-containing protein</fullName>
    </recommendedName>
</protein>
<feature type="transmembrane region" description="Helical" evidence="2">
    <location>
        <begin position="658"/>
        <end position="677"/>
    </location>
</feature>
<evidence type="ECO:0000256" key="3">
    <source>
        <dbReference type="SAM" id="SignalP"/>
    </source>
</evidence>
<accession>A0A7M1R2X7</accession>
<organism evidence="4 5">
    <name type="scientific">Trueperella pecoris</name>
    <dbReference type="NCBI Taxonomy" id="2733571"/>
    <lineage>
        <taxon>Bacteria</taxon>
        <taxon>Bacillati</taxon>
        <taxon>Actinomycetota</taxon>
        <taxon>Actinomycetes</taxon>
        <taxon>Actinomycetales</taxon>
        <taxon>Actinomycetaceae</taxon>
        <taxon>Trueperella</taxon>
    </lineage>
</organism>
<feature type="compositionally biased region" description="Basic and acidic residues" evidence="1">
    <location>
        <begin position="523"/>
        <end position="540"/>
    </location>
</feature>
<feature type="compositionally biased region" description="Polar residues" evidence="1">
    <location>
        <begin position="80"/>
        <end position="98"/>
    </location>
</feature>
<keyword evidence="2" id="KW-0812">Transmembrane</keyword>
<dbReference type="EMBL" id="CP063212">
    <property type="protein sequence ID" value="QOR48054.1"/>
    <property type="molecule type" value="Genomic_DNA"/>
</dbReference>
<feature type="signal peptide" evidence="3">
    <location>
        <begin position="1"/>
        <end position="26"/>
    </location>
</feature>
<dbReference type="AlphaFoldDB" id="A0A7M1R2X7"/>
<feature type="compositionally biased region" description="Low complexity" evidence="1">
    <location>
        <begin position="130"/>
        <end position="148"/>
    </location>
</feature>
<feature type="compositionally biased region" description="Basic and acidic residues" evidence="1">
    <location>
        <begin position="190"/>
        <end position="206"/>
    </location>
</feature>
<proteinExistence type="predicted"/>
<feature type="compositionally biased region" description="Pro residues" evidence="1">
    <location>
        <begin position="117"/>
        <end position="129"/>
    </location>
</feature>
<keyword evidence="2" id="KW-0472">Membrane</keyword>
<dbReference type="Proteomes" id="UP000594961">
    <property type="component" value="Chromosome"/>
</dbReference>
<feature type="region of interest" description="Disordered" evidence="1">
    <location>
        <begin position="602"/>
        <end position="653"/>
    </location>
</feature>
<evidence type="ECO:0000313" key="4">
    <source>
        <dbReference type="EMBL" id="QOR48054.1"/>
    </source>
</evidence>
<dbReference type="RefSeq" id="WP_197554058.1">
    <property type="nucleotide sequence ID" value="NZ_CP063212.1"/>
</dbReference>
<sequence length="683" mass="70898">MGRKIASAAAAALLIGGIITPSAASADDNSTWLLQPGTAVGPKPAGSPEGEPSLLDGDLSEWLQPGPAKPTSGKSPKDAQPSTSASSPFAKTDLTSWLATKPIGPNSPKPETRTDLPKPPAPAPAPASPASPSSPATTTPSSTPASSPFDNKNLDDWLAKNPVGPDGPKDAAPADESVREDLRPWLQPRTPEKEPEGDPQPGEDRSNIPVISELKFSESPFKRTLSWQVKGCSVLNEKTVRVSLKRGDQAFTVRGQSRTESTNASTWPAGTYTLTATCTSLDGKPLGTVTRDVTLDSSNMWVHYAGDPLYSLVPVPGDRVTLTTHAPANGLRIEHNGPYTPGEPVTISFAFDDATPAALAHTTADADGHIAFAQWLPKAPQGAKSFVVVARGETSKRQTTYGGTIIDTPRSAFTIANIAGRTLRVEPSDLDPNLAGFTKNSTVPASVLSEDGVVVANGELRVDEAGALRGSVTLPAGDLADGRYTLRVPTPLGIRGFHSDYFTVKNNQLSKGWDFPANDAEPADPRKPEAGENEAEKPQAEKPGNGEAETGKPESDSPETTTPGAAPEDAPRSEMPSWLLPGAVDPITPFVLDLFGPTSPFASPMTAPHSPGNAASEPEAKASAVKTTATKLATAKPAATKSAAKGDSKKLAHTGSDVAGLSMLGVGAAALGALFIGRRRAQG</sequence>
<keyword evidence="3" id="KW-0732">Signal</keyword>
<feature type="region of interest" description="Disordered" evidence="1">
    <location>
        <begin position="24"/>
        <end position="207"/>
    </location>
</feature>
<evidence type="ECO:0000256" key="2">
    <source>
        <dbReference type="SAM" id="Phobius"/>
    </source>
</evidence>
<evidence type="ECO:0000256" key="1">
    <source>
        <dbReference type="SAM" id="MobiDB-lite"/>
    </source>
</evidence>
<evidence type="ECO:0000313" key="5">
    <source>
        <dbReference type="Proteomes" id="UP000594961"/>
    </source>
</evidence>
<keyword evidence="2" id="KW-1133">Transmembrane helix</keyword>
<reference evidence="4 5" key="1">
    <citation type="submission" date="2020-10" db="EMBL/GenBank/DDBJ databases">
        <title>Trueperella pecoris sp. nov. isolated from bovine and porcine specimens.</title>
        <authorList>
            <person name="Schoenecker L."/>
            <person name="Schnydrig P."/>
            <person name="Brodard I."/>
            <person name="Thomann A."/>
            <person name="Hemphill A."/>
            <person name="Rodriguez-Campos S."/>
            <person name="Perreten V."/>
            <person name="Jores J."/>
            <person name="Kittl S."/>
        </authorList>
    </citation>
    <scope>NUCLEOTIDE SEQUENCE [LARGE SCALE GENOMIC DNA]</scope>
    <source>
        <strain evidence="4 5">19OD0592</strain>
    </source>
</reference>
<evidence type="ECO:0008006" key="6">
    <source>
        <dbReference type="Google" id="ProtNLM"/>
    </source>
</evidence>
<feature type="compositionally biased region" description="Low complexity" evidence="1">
    <location>
        <begin position="621"/>
        <end position="643"/>
    </location>
</feature>
<feature type="chain" id="PRO_5029761171" description="Gram-positive cocci surface proteins LPxTG domain-containing protein" evidence="3">
    <location>
        <begin position="27"/>
        <end position="683"/>
    </location>
</feature>